<dbReference type="Proteomes" id="UP000789570">
    <property type="component" value="Unassembled WGS sequence"/>
</dbReference>
<dbReference type="AlphaFoldDB" id="A0A9N9HZ41"/>
<reference evidence="2" key="1">
    <citation type="submission" date="2021-06" db="EMBL/GenBank/DDBJ databases">
        <authorList>
            <person name="Kallberg Y."/>
            <person name="Tangrot J."/>
            <person name="Rosling A."/>
        </authorList>
    </citation>
    <scope>NUCLEOTIDE SEQUENCE</scope>
    <source>
        <strain evidence="2">UK204</strain>
    </source>
</reference>
<keyword evidence="3" id="KW-1185">Reference proteome</keyword>
<dbReference type="GO" id="GO:0009307">
    <property type="term" value="P:DNA restriction-modification system"/>
    <property type="evidence" value="ECO:0007669"/>
    <property type="project" value="InterPro"/>
</dbReference>
<name>A0A9N9HZ41_9GLOM</name>
<dbReference type="GO" id="GO:0003677">
    <property type="term" value="F:DNA binding"/>
    <property type="evidence" value="ECO:0007669"/>
    <property type="project" value="InterPro"/>
</dbReference>
<proteinExistence type="predicted"/>
<feature type="domain" description="Restriction endonuclease type IV Mrr" evidence="1">
    <location>
        <begin position="6"/>
        <end position="69"/>
    </location>
</feature>
<dbReference type="GO" id="GO:0004519">
    <property type="term" value="F:endonuclease activity"/>
    <property type="evidence" value="ECO:0007669"/>
    <property type="project" value="InterPro"/>
</dbReference>
<dbReference type="Pfam" id="PF04471">
    <property type="entry name" value="Mrr_cat"/>
    <property type="match status" value="1"/>
</dbReference>
<dbReference type="GO" id="GO:0006302">
    <property type="term" value="P:double-strand break repair"/>
    <property type="evidence" value="ECO:0007669"/>
    <property type="project" value="UniProtKB-ARBA"/>
</dbReference>
<evidence type="ECO:0000313" key="2">
    <source>
        <dbReference type="EMBL" id="CAG8713042.1"/>
    </source>
</evidence>
<organism evidence="2 3">
    <name type="scientific">Funneliformis caledonium</name>
    <dbReference type="NCBI Taxonomy" id="1117310"/>
    <lineage>
        <taxon>Eukaryota</taxon>
        <taxon>Fungi</taxon>
        <taxon>Fungi incertae sedis</taxon>
        <taxon>Mucoromycota</taxon>
        <taxon>Glomeromycotina</taxon>
        <taxon>Glomeromycetes</taxon>
        <taxon>Glomerales</taxon>
        <taxon>Glomeraceae</taxon>
        <taxon>Funneliformis</taxon>
    </lineage>
</organism>
<feature type="non-terminal residue" evidence="2">
    <location>
        <position position="1"/>
    </location>
</feature>
<dbReference type="SUPFAM" id="SSF52980">
    <property type="entry name" value="Restriction endonuclease-like"/>
    <property type="match status" value="1"/>
</dbReference>
<accession>A0A9N9HZ41</accession>
<dbReference type="InterPro" id="IPR007560">
    <property type="entry name" value="Restrct_endonuc_IV_Mrr"/>
</dbReference>
<evidence type="ECO:0000313" key="3">
    <source>
        <dbReference type="Proteomes" id="UP000789570"/>
    </source>
</evidence>
<protein>
    <submittedName>
        <fullName evidence="2">8361_t:CDS:1</fullName>
    </submittedName>
</protein>
<comment type="caution">
    <text evidence="2">The sequence shown here is derived from an EMBL/GenBank/DDBJ whole genome shotgun (WGS) entry which is preliminary data.</text>
</comment>
<dbReference type="EMBL" id="CAJVPQ010009149">
    <property type="protein sequence ID" value="CAG8713042.1"/>
    <property type="molecule type" value="Genomic_DNA"/>
</dbReference>
<dbReference type="InterPro" id="IPR011335">
    <property type="entry name" value="Restrct_endonuc-II-like"/>
</dbReference>
<sequence length="104" mass="11287">MNNFEKGKELEDKTANILDAVGVKNNKNSGPGDGGIDISGEAASHEFAIQCKNWANKIGRSIAESLQGCSSDVNTMEKSVSWWRPPDIYPEQKAGRVHGIILTN</sequence>
<gene>
    <name evidence="2" type="ORF">FCALED_LOCUS14023</name>
</gene>
<evidence type="ECO:0000259" key="1">
    <source>
        <dbReference type="Pfam" id="PF04471"/>
    </source>
</evidence>